<keyword evidence="17 19" id="KW-0472">Membrane</keyword>
<comment type="function">
    <text evidence="19">Component of the cytochrome c oxidase, the last enzyme in the mitochondrial electron transport chain which drives oxidative phosphorylation. The respiratory chain contains 3 multisubunit complexes succinate dehydrogenase (complex II, CII), ubiquinol-cytochrome c oxidoreductase (cytochrome b-c1 complex, complex III, CIII) and cytochrome c oxidase (complex IV, CIV), that cooperate to transfer electrons derived from NADH and succinate to molecular oxygen, creating an electrochemical gradient over the inner membrane that drives transmembrane transport and the ATP synthase. Cytochrome c oxidase is the component of the respiratory chain that catalyzes the reduction of oxygen to water. Electrons originating from reduced cytochrome c in the intermembrane space (IMS) are transferred via the dinuclear copper A center (CU(A)) of subunit 2 and heme A of subunit 1 to the active site in subunit 1, a binuclear center (BNC) formed by heme A3 and copper B (CU(B)). The BNC reduces molecular oxygen to 2 water molecules using 4 electrons from cytochrome c in the IMS and 4 protons from the mitochondrial matrix.</text>
</comment>
<keyword evidence="19" id="KW-0186">Copper</keyword>
<evidence type="ECO:0000256" key="4">
    <source>
        <dbReference type="ARBA" id="ARBA00009578"/>
    </source>
</evidence>
<evidence type="ECO:0000256" key="2">
    <source>
        <dbReference type="ARBA" id="ARBA00004448"/>
    </source>
</evidence>
<keyword evidence="9 19" id="KW-0812">Transmembrane</keyword>
<keyword evidence="19" id="KW-0349">Heme</keyword>
<dbReference type="GO" id="GO:0020037">
    <property type="term" value="F:heme binding"/>
    <property type="evidence" value="ECO:0007669"/>
    <property type="project" value="InterPro"/>
</dbReference>
<evidence type="ECO:0000256" key="16">
    <source>
        <dbReference type="ARBA" id="ARBA00023128"/>
    </source>
</evidence>
<feature type="transmembrane region" description="Helical" evidence="20">
    <location>
        <begin position="485"/>
        <end position="507"/>
    </location>
</feature>
<dbReference type="PROSITE" id="PS00077">
    <property type="entry name" value="COX1_CUB"/>
    <property type="match status" value="1"/>
</dbReference>
<dbReference type="CDD" id="cd01663">
    <property type="entry name" value="Cyt_c_Oxidase_I"/>
    <property type="match status" value="1"/>
</dbReference>
<evidence type="ECO:0000256" key="7">
    <source>
        <dbReference type="ARBA" id="ARBA00022448"/>
    </source>
</evidence>
<feature type="transmembrane region" description="Helical" evidence="20">
    <location>
        <begin position="173"/>
        <end position="195"/>
    </location>
</feature>
<dbReference type="UniPathway" id="UPA00705"/>
<dbReference type="GO" id="GO:0046872">
    <property type="term" value="F:metal ion binding"/>
    <property type="evidence" value="ECO:0007669"/>
    <property type="project" value="UniProtKB-KW"/>
</dbReference>
<feature type="domain" description="Cytochrome oxidase subunit I profile" evidence="21">
    <location>
        <begin position="74"/>
        <end position="546"/>
    </location>
</feature>
<evidence type="ECO:0000256" key="3">
    <source>
        <dbReference type="ARBA" id="ARBA00004673"/>
    </source>
</evidence>
<evidence type="ECO:0000256" key="14">
    <source>
        <dbReference type="ARBA" id="ARBA00022982"/>
    </source>
</evidence>
<evidence type="ECO:0000256" key="5">
    <source>
        <dbReference type="ARBA" id="ARBA00011164"/>
    </source>
</evidence>
<evidence type="ECO:0000256" key="13">
    <source>
        <dbReference type="ARBA" id="ARBA00022967"/>
    </source>
</evidence>
<keyword evidence="10 19" id="KW-0479">Metal-binding</keyword>
<evidence type="ECO:0000256" key="19">
    <source>
        <dbReference type="RuleBase" id="RU000369"/>
    </source>
</evidence>
<feature type="non-terminal residue" evidence="22">
    <location>
        <position position="1"/>
    </location>
</feature>
<evidence type="ECO:0000259" key="21">
    <source>
        <dbReference type="PROSITE" id="PS50855"/>
    </source>
</evidence>
<dbReference type="EC" id="7.1.1.9" evidence="19"/>
<dbReference type="GO" id="GO:0004129">
    <property type="term" value="F:cytochrome-c oxidase activity"/>
    <property type="evidence" value="ECO:0007669"/>
    <property type="project" value="UniProtKB-EC"/>
</dbReference>
<dbReference type="GO" id="GO:0015990">
    <property type="term" value="P:electron transport coupled proton transport"/>
    <property type="evidence" value="ECO:0007669"/>
    <property type="project" value="TreeGrafter"/>
</dbReference>
<evidence type="ECO:0000256" key="18">
    <source>
        <dbReference type="ARBA" id="ARBA00049512"/>
    </source>
</evidence>
<keyword evidence="19" id="KW-0408">Iron</keyword>
<dbReference type="GO" id="GO:0045277">
    <property type="term" value="C:respiratory chain complex IV"/>
    <property type="evidence" value="ECO:0007669"/>
    <property type="project" value="InterPro"/>
</dbReference>
<evidence type="ECO:0000256" key="1">
    <source>
        <dbReference type="ARBA" id="ARBA00001971"/>
    </source>
</evidence>
<reference evidence="22" key="1">
    <citation type="journal article" date="2014" name="PLoS ONE">
        <title>Transcriptome-Based Identification of ABC Transporters in the Western Tarnished Plant Bug Lygus hesperus.</title>
        <authorList>
            <person name="Hull J.J."/>
            <person name="Chaney K."/>
            <person name="Geib S.M."/>
            <person name="Fabrick J.A."/>
            <person name="Brent C.S."/>
            <person name="Walsh D."/>
            <person name="Lavine L.C."/>
        </authorList>
    </citation>
    <scope>NUCLEOTIDE SEQUENCE</scope>
</reference>
<dbReference type="GO" id="GO:0006123">
    <property type="term" value="P:mitochondrial electron transport, cytochrome c to oxygen"/>
    <property type="evidence" value="ECO:0007669"/>
    <property type="project" value="TreeGrafter"/>
</dbReference>
<name>A0A0A9YZW1_LYGHE</name>
<sequence>KLYKVLLQIAPPMDLSYCAIRVNPSICSNVKLSTINNTTKIVTLSTTNNKTILSAFSEYAINKVVTLEEFCLRWACTTNHKEIGVMYIVFGAFCGVFGAVLSWVIRLELAVPGSLFLNGNAALYNAIITSHAVVIIFFSVIPILISGFGNWFVPLMCGAPDIAFPRLNNFSFWLLPASLIFILLSFLEGVGPGTGWTVYPPLSSVLGHPGHSIDFAILSLHVSGISSIFGSINFMVTIINMRAPGLTFARMNLFLWGIFVTSILLLVSLPVLAGALTILLFDRGLGTSFFLPEGGGDPILYQHLFWFFGHPEVYVLILPAFGIVSNIVSSTAQRPMFSAPAMSGAMFTIGFLGFIVWAHHMYTVGLDVDSRSFFSAATIAIAVPTGLKIFSWLFTLWETKTPPTATVPVLYTLGFIVLFTVGGLSGIVLANVSVDFLVHDTYYVVAHFHYTLSMGVVFATFAGFYYWSEKIWGFSYSEFLGRVQFYLFFIGANVTFFPIHFLGLAGIPRRIPDYPAIYAHWNLIASLGSVITMLALFLFFMLFTML</sequence>
<gene>
    <name evidence="22" type="primary">2</name>
    <name evidence="22" type="synonym">COX1</name>
    <name evidence="22" type="ORF">CM83_102080</name>
</gene>
<feature type="transmembrane region" description="Helical" evidence="20">
    <location>
        <begin position="83"/>
        <end position="105"/>
    </location>
</feature>
<comment type="similarity">
    <text evidence="4 19">Belongs to the heme-copper respiratory oxidase family.</text>
</comment>
<dbReference type="PANTHER" id="PTHR10422:SF18">
    <property type="entry name" value="CYTOCHROME C OXIDASE SUBUNIT 1"/>
    <property type="match status" value="1"/>
</dbReference>
<evidence type="ECO:0000256" key="11">
    <source>
        <dbReference type="ARBA" id="ARBA00022792"/>
    </source>
</evidence>
<evidence type="ECO:0000256" key="9">
    <source>
        <dbReference type="ARBA" id="ARBA00022692"/>
    </source>
</evidence>
<dbReference type="AlphaFoldDB" id="A0A0A9YZW1"/>
<evidence type="ECO:0000256" key="10">
    <source>
        <dbReference type="ARBA" id="ARBA00022723"/>
    </source>
</evidence>
<protein>
    <recommendedName>
        <fullName evidence="6 19">Cytochrome c oxidase subunit 1</fullName>
        <ecNumber evidence="19">7.1.1.9</ecNumber>
    </recommendedName>
</protein>
<keyword evidence="8 19" id="KW-0679">Respiratory chain</keyword>
<evidence type="ECO:0000256" key="20">
    <source>
        <dbReference type="SAM" id="Phobius"/>
    </source>
</evidence>
<dbReference type="Gene3D" id="1.20.210.10">
    <property type="entry name" value="Cytochrome c oxidase-like, subunit I domain"/>
    <property type="match status" value="1"/>
</dbReference>
<keyword evidence="15 20" id="KW-1133">Transmembrane helix</keyword>
<dbReference type="Pfam" id="PF00115">
    <property type="entry name" value="COX1"/>
    <property type="match status" value="1"/>
</dbReference>
<keyword evidence="12" id="KW-0460">Magnesium</keyword>
<keyword evidence="11 19" id="KW-0999">Mitochondrion inner membrane</keyword>
<feature type="transmembrane region" description="Helical" evidence="20">
    <location>
        <begin position="409"/>
        <end position="430"/>
    </location>
</feature>
<feature type="transmembrane region" description="Helical" evidence="20">
    <location>
        <begin position="125"/>
        <end position="153"/>
    </location>
</feature>
<dbReference type="PANTHER" id="PTHR10422">
    <property type="entry name" value="CYTOCHROME C OXIDASE SUBUNIT 1"/>
    <property type="match status" value="1"/>
</dbReference>
<comment type="subcellular location">
    <subcellularLocation>
        <location evidence="2 19">Mitochondrion inner membrane</location>
        <topology evidence="2 19">Multi-pass membrane protein</topology>
    </subcellularLocation>
</comment>
<comment type="catalytic activity">
    <reaction evidence="18">
        <text>4 Fe(II)-[cytochrome c] + O2 + 8 H(+)(in) = 4 Fe(III)-[cytochrome c] + 2 H2O + 4 H(+)(out)</text>
        <dbReference type="Rhea" id="RHEA:11436"/>
        <dbReference type="Rhea" id="RHEA-COMP:10350"/>
        <dbReference type="Rhea" id="RHEA-COMP:14399"/>
        <dbReference type="ChEBI" id="CHEBI:15377"/>
        <dbReference type="ChEBI" id="CHEBI:15378"/>
        <dbReference type="ChEBI" id="CHEBI:15379"/>
        <dbReference type="ChEBI" id="CHEBI:29033"/>
        <dbReference type="ChEBI" id="CHEBI:29034"/>
        <dbReference type="EC" id="7.1.1.9"/>
    </reaction>
    <physiologicalReaction direction="left-to-right" evidence="18">
        <dbReference type="Rhea" id="RHEA:11437"/>
    </physiologicalReaction>
</comment>
<dbReference type="InterPro" id="IPR023616">
    <property type="entry name" value="Cyt_c_oxase-like_su1_dom"/>
</dbReference>
<dbReference type="GO" id="GO:0005743">
    <property type="term" value="C:mitochondrial inner membrane"/>
    <property type="evidence" value="ECO:0007669"/>
    <property type="project" value="UniProtKB-SubCell"/>
</dbReference>
<evidence type="ECO:0000256" key="12">
    <source>
        <dbReference type="ARBA" id="ARBA00022842"/>
    </source>
</evidence>
<keyword evidence="13" id="KW-1278">Translocase</keyword>
<dbReference type="InterPro" id="IPR023615">
    <property type="entry name" value="Cyt_c_Oxase_su1_BS"/>
</dbReference>
<keyword evidence="7 19" id="KW-0813">Transport</keyword>
<dbReference type="InterPro" id="IPR033944">
    <property type="entry name" value="Cyt_c_oxase_su1_dom"/>
</dbReference>
<accession>A0A0A9YZW1</accession>
<dbReference type="PRINTS" id="PR01165">
    <property type="entry name" value="CYCOXIDASEI"/>
</dbReference>
<feature type="transmembrane region" description="Helical" evidence="20">
    <location>
        <begin position="519"/>
        <end position="543"/>
    </location>
</feature>
<evidence type="ECO:0000256" key="17">
    <source>
        <dbReference type="ARBA" id="ARBA00023136"/>
    </source>
</evidence>
<dbReference type="PROSITE" id="PS50855">
    <property type="entry name" value="COX1"/>
    <property type="match status" value="1"/>
</dbReference>
<feature type="transmembrane region" description="Helical" evidence="20">
    <location>
        <begin position="313"/>
        <end position="332"/>
    </location>
</feature>
<evidence type="ECO:0000256" key="8">
    <source>
        <dbReference type="ARBA" id="ARBA00022660"/>
    </source>
</evidence>
<keyword evidence="14 19" id="KW-0249">Electron transport</keyword>
<feature type="transmembrane region" description="Helical" evidence="20">
    <location>
        <begin position="215"/>
        <end position="241"/>
    </location>
</feature>
<evidence type="ECO:0000313" key="22">
    <source>
        <dbReference type="EMBL" id="JAG38562.1"/>
    </source>
</evidence>
<feature type="transmembrane region" description="Helical" evidence="20">
    <location>
        <begin position="344"/>
        <end position="362"/>
    </location>
</feature>
<reference evidence="22" key="2">
    <citation type="submission" date="2014-07" db="EMBL/GenBank/DDBJ databases">
        <authorList>
            <person name="Hull J."/>
        </authorList>
    </citation>
    <scope>NUCLEOTIDE SEQUENCE</scope>
</reference>
<comment type="subunit">
    <text evidence="5">Component of the cytochrome c oxidase (complex IV, CIV), a multisubunit enzyme composed of a catalytic core of 3 subunits and several supernumerary subunits. The complex exists as a monomer or a dimer and forms supercomplexes (SCs) in the inner mitochondrial membrane with ubiquinol-cytochrome c oxidoreductase (cytochrome b-c1 complex, complex III, CIII).</text>
</comment>
<comment type="cofactor">
    <cofactor evidence="1">
        <name>heme</name>
        <dbReference type="ChEBI" id="CHEBI:30413"/>
    </cofactor>
</comment>
<dbReference type="InterPro" id="IPR000883">
    <property type="entry name" value="Cyt_C_Oxase_1"/>
</dbReference>
<proteinExistence type="inferred from homology"/>
<feature type="transmembrane region" description="Helical" evidence="20">
    <location>
        <begin position="374"/>
        <end position="397"/>
    </location>
</feature>
<keyword evidence="16 19" id="KW-0496">Mitochondrion</keyword>
<evidence type="ECO:0000256" key="15">
    <source>
        <dbReference type="ARBA" id="ARBA00022989"/>
    </source>
</evidence>
<dbReference type="InterPro" id="IPR036927">
    <property type="entry name" value="Cyt_c_oxase-like_su1_sf"/>
</dbReference>
<evidence type="ECO:0000256" key="6">
    <source>
        <dbReference type="ARBA" id="ARBA00015947"/>
    </source>
</evidence>
<organism evidence="22">
    <name type="scientific">Lygus hesperus</name>
    <name type="common">Western plant bug</name>
    <dbReference type="NCBI Taxonomy" id="30085"/>
    <lineage>
        <taxon>Eukaryota</taxon>
        <taxon>Metazoa</taxon>
        <taxon>Ecdysozoa</taxon>
        <taxon>Arthropoda</taxon>
        <taxon>Hexapoda</taxon>
        <taxon>Insecta</taxon>
        <taxon>Pterygota</taxon>
        <taxon>Neoptera</taxon>
        <taxon>Paraneoptera</taxon>
        <taxon>Hemiptera</taxon>
        <taxon>Heteroptera</taxon>
        <taxon>Panheteroptera</taxon>
        <taxon>Cimicomorpha</taxon>
        <taxon>Miridae</taxon>
        <taxon>Mirini</taxon>
        <taxon>Lygus</taxon>
    </lineage>
</organism>
<dbReference type="SUPFAM" id="SSF81442">
    <property type="entry name" value="Cytochrome c oxidase subunit I-like"/>
    <property type="match status" value="1"/>
</dbReference>
<comment type="pathway">
    <text evidence="3 19">Energy metabolism; oxidative phosphorylation.</text>
</comment>
<feature type="transmembrane region" description="Helical" evidence="20">
    <location>
        <begin position="442"/>
        <end position="465"/>
    </location>
</feature>
<dbReference type="EMBL" id="GBHO01005042">
    <property type="protein sequence ID" value="JAG38562.1"/>
    <property type="molecule type" value="Transcribed_RNA"/>
</dbReference>
<feature type="transmembrane region" description="Helical" evidence="20">
    <location>
        <begin position="253"/>
        <end position="281"/>
    </location>
</feature>